<dbReference type="RefSeq" id="WP_170038273.1">
    <property type="nucleotide sequence ID" value="NZ_JACHIA010000015.1"/>
</dbReference>
<keyword evidence="3" id="KW-1185">Reference proteome</keyword>
<evidence type="ECO:0000313" key="2">
    <source>
        <dbReference type="EMBL" id="MBB6072477.1"/>
    </source>
</evidence>
<dbReference type="Proteomes" id="UP000582837">
    <property type="component" value="Unassembled WGS sequence"/>
</dbReference>
<evidence type="ECO:0000313" key="3">
    <source>
        <dbReference type="Proteomes" id="UP000582837"/>
    </source>
</evidence>
<dbReference type="Pfam" id="PF22522">
    <property type="entry name" value="DUF6998"/>
    <property type="match status" value="1"/>
</dbReference>
<organism evidence="2 3">
    <name type="scientific">Longimicrobium terrae</name>
    <dbReference type="NCBI Taxonomy" id="1639882"/>
    <lineage>
        <taxon>Bacteria</taxon>
        <taxon>Pseudomonadati</taxon>
        <taxon>Gemmatimonadota</taxon>
        <taxon>Longimicrobiia</taxon>
        <taxon>Longimicrobiales</taxon>
        <taxon>Longimicrobiaceae</taxon>
        <taxon>Longimicrobium</taxon>
    </lineage>
</organism>
<dbReference type="InterPro" id="IPR054267">
    <property type="entry name" value="DUF6998"/>
</dbReference>
<sequence length="230" mass="25145">MALTQMQLIQSLGEAMAWFEREINWDVPATELRHLCGRIGELYVAMITNGQMAPLVNQKGYAVVSALGERISVKTTAIADSGGHVTFNAKSLAFVDRVIVLRINTEEMQVETLLDLPVADAVARMSPESRGKRTISLSRLVKKPVHAAPVKAVMDVEFEGHRIRELETGTIEVFKGGTAITPVKPVLRELAVRLNVGLLNGSGNPMNTRQLGTQVIKSILELGEPRIGRL</sequence>
<proteinExistence type="predicted"/>
<feature type="domain" description="DUF6998" evidence="1">
    <location>
        <begin position="11"/>
        <end position="142"/>
    </location>
</feature>
<dbReference type="AlphaFoldDB" id="A0A841H381"/>
<protein>
    <recommendedName>
        <fullName evidence="1">DUF6998 domain-containing protein</fullName>
    </recommendedName>
</protein>
<name>A0A841H381_9BACT</name>
<dbReference type="EMBL" id="JACHIA010000015">
    <property type="protein sequence ID" value="MBB6072477.1"/>
    <property type="molecule type" value="Genomic_DNA"/>
</dbReference>
<reference evidence="2 3" key="1">
    <citation type="submission" date="2020-08" db="EMBL/GenBank/DDBJ databases">
        <title>Genomic Encyclopedia of Type Strains, Phase IV (KMG-IV): sequencing the most valuable type-strain genomes for metagenomic binning, comparative biology and taxonomic classification.</title>
        <authorList>
            <person name="Goeker M."/>
        </authorList>
    </citation>
    <scope>NUCLEOTIDE SEQUENCE [LARGE SCALE GENOMIC DNA]</scope>
    <source>
        <strain evidence="2 3">DSM 29007</strain>
    </source>
</reference>
<accession>A0A841H381</accession>
<evidence type="ECO:0000259" key="1">
    <source>
        <dbReference type="Pfam" id="PF22522"/>
    </source>
</evidence>
<comment type="caution">
    <text evidence="2">The sequence shown here is derived from an EMBL/GenBank/DDBJ whole genome shotgun (WGS) entry which is preliminary data.</text>
</comment>
<gene>
    <name evidence="2" type="ORF">HNQ61_004139</name>
</gene>